<dbReference type="Pfam" id="PF12844">
    <property type="entry name" value="HTH_19"/>
    <property type="match status" value="1"/>
</dbReference>
<evidence type="ECO:0000313" key="2">
    <source>
        <dbReference type="EMBL" id="CUN11568.1"/>
    </source>
</evidence>
<dbReference type="OrthoDB" id="2645343at2"/>
<dbReference type="PROSITE" id="PS50943">
    <property type="entry name" value="HTH_CROC1"/>
    <property type="match status" value="1"/>
</dbReference>
<name>A0A173UDH1_9FIRM</name>
<organism evidence="2 3">
    <name type="scientific">Anaerobutyricum hallii</name>
    <dbReference type="NCBI Taxonomy" id="39488"/>
    <lineage>
        <taxon>Bacteria</taxon>
        <taxon>Bacillati</taxon>
        <taxon>Bacillota</taxon>
        <taxon>Clostridia</taxon>
        <taxon>Lachnospirales</taxon>
        <taxon>Lachnospiraceae</taxon>
        <taxon>Anaerobutyricum</taxon>
    </lineage>
</organism>
<dbReference type="RefSeq" id="WP_055183119.1">
    <property type="nucleotide sequence ID" value="NZ_CYYC01000031.1"/>
</dbReference>
<evidence type="ECO:0000259" key="1">
    <source>
        <dbReference type="PROSITE" id="PS50943"/>
    </source>
</evidence>
<gene>
    <name evidence="2" type="ORF">ERS852578_02279</name>
</gene>
<dbReference type="EMBL" id="CYYC01000031">
    <property type="protein sequence ID" value="CUN11568.1"/>
    <property type="molecule type" value="Genomic_DNA"/>
</dbReference>
<protein>
    <submittedName>
        <fullName evidence="2">Predicted transcriptional regulator</fullName>
    </submittedName>
</protein>
<sequence length="85" mass="9939">MKIYWNKENNSKNLIGQRVKELRTEKQLSQKALAEQLQLAGYEFSDLTVLRIEQGTRFVPDYEVVALAEFFHVSCEYLLGVKDEK</sequence>
<evidence type="ECO:0000313" key="3">
    <source>
        <dbReference type="Proteomes" id="UP000095390"/>
    </source>
</evidence>
<dbReference type="GO" id="GO:0003677">
    <property type="term" value="F:DNA binding"/>
    <property type="evidence" value="ECO:0007669"/>
    <property type="project" value="InterPro"/>
</dbReference>
<dbReference type="CDD" id="cd00093">
    <property type="entry name" value="HTH_XRE"/>
    <property type="match status" value="1"/>
</dbReference>
<dbReference type="SUPFAM" id="SSF47413">
    <property type="entry name" value="lambda repressor-like DNA-binding domains"/>
    <property type="match status" value="1"/>
</dbReference>
<reference evidence="2 3" key="1">
    <citation type="submission" date="2015-09" db="EMBL/GenBank/DDBJ databases">
        <authorList>
            <consortium name="Pathogen Informatics"/>
        </authorList>
    </citation>
    <scope>NUCLEOTIDE SEQUENCE [LARGE SCALE GENOMIC DNA]</scope>
    <source>
        <strain evidence="2 3">2789STDY5834966</strain>
    </source>
</reference>
<feature type="domain" description="HTH cro/C1-type" evidence="1">
    <location>
        <begin position="19"/>
        <end position="78"/>
    </location>
</feature>
<dbReference type="SMART" id="SM00530">
    <property type="entry name" value="HTH_XRE"/>
    <property type="match status" value="1"/>
</dbReference>
<dbReference type="InterPro" id="IPR010982">
    <property type="entry name" value="Lambda_DNA-bd_dom_sf"/>
</dbReference>
<dbReference type="Gene3D" id="1.10.260.40">
    <property type="entry name" value="lambda repressor-like DNA-binding domains"/>
    <property type="match status" value="1"/>
</dbReference>
<dbReference type="AlphaFoldDB" id="A0A173UDH1"/>
<dbReference type="InterPro" id="IPR001387">
    <property type="entry name" value="Cro/C1-type_HTH"/>
</dbReference>
<dbReference type="Proteomes" id="UP000095390">
    <property type="component" value="Unassembled WGS sequence"/>
</dbReference>
<proteinExistence type="predicted"/>
<accession>A0A173UDH1</accession>